<feature type="compositionally biased region" description="Basic residues" evidence="1">
    <location>
        <begin position="20"/>
        <end position="38"/>
    </location>
</feature>
<feature type="compositionally biased region" description="Basic and acidic residues" evidence="1">
    <location>
        <begin position="64"/>
        <end position="73"/>
    </location>
</feature>
<dbReference type="Proteomes" id="UP001187343">
    <property type="component" value="Unassembled WGS sequence"/>
</dbReference>
<sequence>MRHFYLSPRSIKIESEKGYSRGKKKLSREGKQKRRARSLSRFAPPRDQRIERSERYGKNQGEMKSARTGESRHSGVAAGGLAQP</sequence>
<feature type="region of interest" description="Disordered" evidence="1">
    <location>
        <begin position="15"/>
        <end position="84"/>
    </location>
</feature>
<evidence type="ECO:0000256" key="1">
    <source>
        <dbReference type="SAM" id="MobiDB-lite"/>
    </source>
</evidence>
<organism evidence="2 3">
    <name type="scientific">Cirrhinus molitorella</name>
    <name type="common">mud carp</name>
    <dbReference type="NCBI Taxonomy" id="172907"/>
    <lineage>
        <taxon>Eukaryota</taxon>
        <taxon>Metazoa</taxon>
        <taxon>Chordata</taxon>
        <taxon>Craniata</taxon>
        <taxon>Vertebrata</taxon>
        <taxon>Euteleostomi</taxon>
        <taxon>Actinopterygii</taxon>
        <taxon>Neopterygii</taxon>
        <taxon>Teleostei</taxon>
        <taxon>Ostariophysi</taxon>
        <taxon>Cypriniformes</taxon>
        <taxon>Cyprinidae</taxon>
        <taxon>Labeoninae</taxon>
        <taxon>Labeonini</taxon>
        <taxon>Cirrhinus</taxon>
    </lineage>
</organism>
<accession>A0AA88PA38</accession>
<name>A0AA88PA38_9TELE</name>
<reference evidence="2" key="1">
    <citation type="submission" date="2023-08" db="EMBL/GenBank/DDBJ databases">
        <title>Chromosome-level Genome Assembly of mud carp (Cirrhinus molitorella).</title>
        <authorList>
            <person name="Liu H."/>
        </authorList>
    </citation>
    <scope>NUCLEOTIDE SEQUENCE</scope>
    <source>
        <strain evidence="2">Prfri</strain>
        <tissue evidence="2">Muscle</tissue>
    </source>
</reference>
<protein>
    <submittedName>
        <fullName evidence="2">Uncharacterized protein</fullName>
    </submittedName>
</protein>
<proteinExistence type="predicted"/>
<keyword evidence="3" id="KW-1185">Reference proteome</keyword>
<dbReference type="EMBL" id="JAUYZG010000019">
    <property type="protein sequence ID" value="KAK2878748.1"/>
    <property type="molecule type" value="Genomic_DNA"/>
</dbReference>
<dbReference type="AlphaFoldDB" id="A0AA88PA38"/>
<evidence type="ECO:0000313" key="2">
    <source>
        <dbReference type="EMBL" id="KAK2878748.1"/>
    </source>
</evidence>
<comment type="caution">
    <text evidence="2">The sequence shown here is derived from an EMBL/GenBank/DDBJ whole genome shotgun (WGS) entry which is preliminary data.</text>
</comment>
<feature type="compositionally biased region" description="Basic and acidic residues" evidence="1">
    <location>
        <begin position="44"/>
        <end position="57"/>
    </location>
</feature>
<evidence type="ECO:0000313" key="3">
    <source>
        <dbReference type="Proteomes" id="UP001187343"/>
    </source>
</evidence>
<gene>
    <name evidence="2" type="ORF">Q8A67_019539</name>
</gene>